<dbReference type="GO" id="GO:0016020">
    <property type="term" value="C:membrane"/>
    <property type="evidence" value="ECO:0007669"/>
    <property type="project" value="InterPro"/>
</dbReference>
<evidence type="ECO:0000313" key="4">
    <source>
        <dbReference type="Proteomes" id="UP000294980"/>
    </source>
</evidence>
<dbReference type="Proteomes" id="UP000294980">
    <property type="component" value="Unassembled WGS sequence"/>
</dbReference>
<organism evidence="3 4">
    <name type="scientific">Chromatocurvus halotolerans</name>
    <dbReference type="NCBI Taxonomy" id="1132028"/>
    <lineage>
        <taxon>Bacteria</taxon>
        <taxon>Pseudomonadati</taxon>
        <taxon>Pseudomonadota</taxon>
        <taxon>Gammaproteobacteria</taxon>
        <taxon>Cellvibrionales</taxon>
        <taxon>Halieaceae</taxon>
        <taxon>Chromatocurvus</taxon>
    </lineage>
</organism>
<evidence type="ECO:0000256" key="1">
    <source>
        <dbReference type="ARBA" id="ARBA00010634"/>
    </source>
</evidence>
<keyword evidence="3" id="KW-0449">Lipoprotein</keyword>
<keyword evidence="4" id="KW-1185">Reference proteome</keyword>
<dbReference type="PANTHER" id="PTHR30035">
    <property type="entry name" value="LIPOPROTEIN VACJ-RELATED"/>
    <property type="match status" value="1"/>
</dbReference>
<comment type="caution">
    <text evidence="3">The sequence shown here is derived from an EMBL/GenBank/DDBJ whole genome shotgun (WGS) entry which is preliminary data.</text>
</comment>
<dbReference type="GO" id="GO:0120010">
    <property type="term" value="P:intermembrane phospholipid transfer"/>
    <property type="evidence" value="ECO:0007669"/>
    <property type="project" value="TreeGrafter"/>
</dbReference>
<evidence type="ECO:0000313" key="3">
    <source>
        <dbReference type="EMBL" id="TCO77868.1"/>
    </source>
</evidence>
<dbReference type="EMBL" id="SLWX01000002">
    <property type="protein sequence ID" value="TCO77868.1"/>
    <property type="molecule type" value="Genomic_DNA"/>
</dbReference>
<reference evidence="3 4" key="1">
    <citation type="submission" date="2019-03" db="EMBL/GenBank/DDBJ databases">
        <title>Genomic Encyclopedia of Type Strains, Phase IV (KMG-IV): sequencing the most valuable type-strain genomes for metagenomic binning, comparative biology and taxonomic classification.</title>
        <authorList>
            <person name="Goeker M."/>
        </authorList>
    </citation>
    <scope>NUCLEOTIDE SEQUENCE [LARGE SCALE GENOMIC DNA]</scope>
    <source>
        <strain evidence="3 4">DSM 23344</strain>
    </source>
</reference>
<dbReference type="Pfam" id="PF04333">
    <property type="entry name" value="MlaA"/>
    <property type="match status" value="1"/>
</dbReference>
<accession>A0A4R2L5F5</accession>
<proteinExistence type="inferred from homology"/>
<evidence type="ECO:0000256" key="2">
    <source>
        <dbReference type="ARBA" id="ARBA00022729"/>
    </source>
</evidence>
<dbReference type="PANTHER" id="PTHR30035:SF3">
    <property type="entry name" value="INTERMEMBRANE PHOSPHOLIPID TRANSPORT SYSTEM LIPOPROTEIN MLAA"/>
    <property type="match status" value="1"/>
</dbReference>
<name>A0A4R2L5F5_9GAMM</name>
<dbReference type="AlphaFoldDB" id="A0A4R2L5F5"/>
<comment type="similarity">
    <text evidence="1">Belongs to the MlaA family.</text>
</comment>
<dbReference type="PRINTS" id="PR01805">
    <property type="entry name" value="VACJLIPOPROT"/>
</dbReference>
<sequence>MKGMLQGFRGRWTAPIVLIGSILLGGCAQAERRQDPLEPFNRQMFAFNDTVDGAILKPLAKGYVNVLPTPVRNSVGNVFDNLRTPTTIINQFLQGKPGEGMRDIGRFVINSTVGVLGIFDVASRSGLEKDVEDFGQTLAVWGVPSGPYLVVPFIGASGFRDGAGDIAGLFTYPPTYAEDEFRFSAFVTEFIDLRAQLLEVEKLVGGDRYLFIRDAYLQRRADLIRDGEADESDPFLDE</sequence>
<gene>
    <name evidence="3" type="ORF">EV688_102328</name>
</gene>
<keyword evidence="2" id="KW-0732">Signal</keyword>
<dbReference type="InterPro" id="IPR007428">
    <property type="entry name" value="MlaA"/>
</dbReference>
<protein>
    <submittedName>
        <fullName evidence="3">Phospholipid-binding lipoprotein MlaA</fullName>
    </submittedName>
</protein>
<dbReference type="PROSITE" id="PS51257">
    <property type="entry name" value="PROKAR_LIPOPROTEIN"/>
    <property type="match status" value="1"/>
</dbReference>